<keyword evidence="5 10" id="KW-0658">Purine biosynthesis</keyword>
<keyword evidence="7 10" id="KW-0511">Multifunctional enzyme</keyword>
<dbReference type="UniPathway" id="UPA00074">
    <property type="reaction ID" value="UER00133"/>
</dbReference>
<comment type="similarity">
    <text evidence="3 10">Belongs to the PurH family.</text>
</comment>
<dbReference type="GO" id="GO:0003937">
    <property type="term" value="F:IMP cyclohydrolase activity"/>
    <property type="evidence" value="ECO:0007669"/>
    <property type="project" value="UniProtKB-UniRule"/>
</dbReference>
<dbReference type="FunFam" id="3.40.140.20:FF:000002">
    <property type="entry name" value="Bifunctional purine biosynthesis protein PurH"/>
    <property type="match status" value="1"/>
</dbReference>
<name>A0A285NK65_9AQUI</name>
<evidence type="ECO:0000256" key="10">
    <source>
        <dbReference type="HAMAP-Rule" id="MF_00139"/>
    </source>
</evidence>
<evidence type="ECO:0000256" key="5">
    <source>
        <dbReference type="ARBA" id="ARBA00022755"/>
    </source>
</evidence>
<dbReference type="SUPFAM" id="SSF52335">
    <property type="entry name" value="Methylglyoxal synthase-like"/>
    <property type="match status" value="1"/>
</dbReference>
<comment type="catalytic activity">
    <reaction evidence="8 10">
        <text>(6R)-10-formyltetrahydrofolate + 5-amino-1-(5-phospho-beta-D-ribosyl)imidazole-4-carboxamide = 5-formamido-1-(5-phospho-D-ribosyl)imidazole-4-carboxamide + (6S)-5,6,7,8-tetrahydrofolate</text>
        <dbReference type="Rhea" id="RHEA:22192"/>
        <dbReference type="ChEBI" id="CHEBI:57453"/>
        <dbReference type="ChEBI" id="CHEBI:58467"/>
        <dbReference type="ChEBI" id="CHEBI:58475"/>
        <dbReference type="ChEBI" id="CHEBI:195366"/>
        <dbReference type="EC" id="2.1.2.3"/>
    </reaction>
</comment>
<dbReference type="NCBIfam" id="NF002049">
    <property type="entry name" value="PRK00881.1"/>
    <property type="match status" value="1"/>
</dbReference>
<dbReference type="SUPFAM" id="SSF53927">
    <property type="entry name" value="Cytidine deaminase-like"/>
    <property type="match status" value="1"/>
</dbReference>
<evidence type="ECO:0000256" key="2">
    <source>
        <dbReference type="ARBA" id="ARBA00004954"/>
    </source>
</evidence>
<dbReference type="AlphaFoldDB" id="A0A285NK65"/>
<dbReference type="Gene3D" id="3.40.50.1380">
    <property type="entry name" value="Methylglyoxal synthase-like domain"/>
    <property type="match status" value="1"/>
</dbReference>
<dbReference type="Pfam" id="PF01808">
    <property type="entry name" value="AICARFT_IMPCHas"/>
    <property type="match status" value="1"/>
</dbReference>
<dbReference type="InterPro" id="IPR024051">
    <property type="entry name" value="AICAR_Tfase_dup_dom_sf"/>
</dbReference>
<dbReference type="InterPro" id="IPR036914">
    <property type="entry name" value="MGS-like_dom_sf"/>
</dbReference>
<dbReference type="SMART" id="SM00798">
    <property type="entry name" value="AICARFT_IMPCHas"/>
    <property type="match status" value="1"/>
</dbReference>
<evidence type="ECO:0000256" key="8">
    <source>
        <dbReference type="ARBA" id="ARBA00050488"/>
    </source>
</evidence>
<dbReference type="PROSITE" id="PS51855">
    <property type="entry name" value="MGS"/>
    <property type="match status" value="1"/>
</dbReference>
<dbReference type="SMART" id="SM00851">
    <property type="entry name" value="MGS"/>
    <property type="match status" value="1"/>
</dbReference>
<dbReference type="RefSeq" id="WP_097000822.1">
    <property type="nucleotide sequence ID" value="NZ_OBEI01000008.1"/>
</dbReference>
<keyword evidence="6 10" id="KW-0378">Hydrolase</keyword>
<dbReference type="Pfam" id="PF02142">
    <property type="entry name" value="MGS"/>
    <property type="match status" value="1"/>
</dbReference>
<sequence length="515" mass="57181">MKKRALLSVSDKRGIVDFGKALVELGFEIISSSGTAKVLKENGVPVVEVSQITGFPEIMGGRVKTLHPKIHGALLAVRDNPDYMKQIQELGIQPIDIVAINLYPFEETVKKGAGLDEIIENIDIGGPAMVRASAKNHKFVTIIVDPDDYDFVLSELRENGETTLETRRKLALKAFRHTAFYDSVISAVLNEKFGINEKFPDELSIPVRKRSTLRYGENPHQEGAVYTSPVEYRGLSVAQSDVLHGKEMSYNNFLDVEAAVNLIKEFDETACVIVKHNNPCGVAVREKQVDAYREALSRDPKSAFGGIVAFNRSVDMETAQALTEIFLEVVIAPDFDEEAFKFLTEKKKNLRLVKIKNFSKEPAGLDYRRISGGLLIQDRDLRLYKEWKVVTDREPSPEEVKDLLFAWKVVKHVKSNSVVIAKNNATVGIGPGQTSRVDSLETAVKKAKEFGLSTEGAVLASEAFFPFRDSVDEAAKHGITAIIQPGGSIRDPEVIEAANEHKIAMVFTGMRHFKH</sequence>
<dbReference type="NCBIfam" id="TIGR00355">
    <property type="entry name" value="purH"/>
    <property type="match status" value="1"/>
</dbReference>
<dbReference type="GO" id="GO:0004643">
    <property type="term" value="F:phosphoribosylaminoimidazolecarboxamide formyltransferase activity"/>
    <property type="evidence" value="ECO:0007669"/>
    <property type="project" value="UniProtKB-UniRule"/>
</dbReference>
<dbReference type="OrthoDB" id="9802065at2"/>
<evidence type="ECO:0000313" key="13">
    <source>
        <dbReference type="Proteomes" id="UP000219036"/>
    </source>
</evidence>
<dbReference type="InterPro" id="IPR011607">
    <property type="entry name" value="MGS-like_dom"/>
</dbReference>
<dbReference type="EC" id="3.5.4.10" evidence="10"/>
<comment type="catalytic activity">
    <reaction evidence="9 10">
        <text>IMP + H2O = 5-formamido-1-(5-phospho-D-ribosyl)imidazole-4-carboxamide</text>
        <dbReference type="Rhea" id="RHEA:18445"/>
        <dbReference type="ChEBI" id="CHEBI:15377"/>
        <dbReference type="ChEBI" id="CHEBI:58053"/>
        <dbReference type="ChEBI" id="CHEBI:58467"/>
        <dbReference type="EC" id="3.5.4.10"/>
    </reaction>
</comment>
<evidence type="ECO:0000256" key="4">
    <source>
        <dbReference type="ARBA" id="ARBA00022679"/>
    </source>
</evidence>
<comment type="domain">
    <text evidence="10">The IMP cyclohydrolase activity resides in the N-terminal region.</text>
</comment>
<evidence type="ECO:0000259" key="11">
    <source>
        <dbReference type="PROSITE" id="PS51855"/>
    </source>
</evidence>
<evidence type="ECO:0000256" key="1">
    <source>
        <dbReference type="ARBA" id="ARBA00004844"/>
    </source>
</evidence>
<dbReference type="PIRSF" id="PIRSF000414">
    <property type="entry name" value="AICARFT_IMPCHas"/>
    <property type="match status" value="1"/>
</dbReference>
<dbReference type="HAMAP" id="MF_00139">
    <property type="entry name" value="PurH"/>
    <property type="match status" value="1"/>
</dbReference>
<comment type="pathway">
    <text evidence="2 10">Purine metabolism; IMP biosynthesis via de novo pathway; 5-formamido-1-(5-phospho-D-ribosyl)imidazole-4-carboxamide from 5-amino-1-(5-phospho-D-ribosyl)imidazole-4-carboxamide (10-formyl THF route): step 1/1.</text>
</comment>
<keyword evidence="4 10" id="KW-0808">Transferase</keyword>
<accession>A0A285NK65</accession>
<dbReference type="PANTHER" id="PTHR11692:SF0">
    <property type="entry name" value="BIFUNCTIONAL PURINE BIOSYNTHESIS PROTEIN ATIC"/>
    <property type="match status" value="1"/>
</dbReference>
<gene>
    <name evidence="10" type="primary">purH</name>
    <name evidence="12" type="ORF">SAMN06265182_1661</name>
</gene>
<dbReference type="FunFam" id="3.40.50.1380:FF:000001">
    <property type="entry name" value="Bifunctional purine biosynthesis protein PurH"/>
    <property type="match status" value="1"/>
</dbReference>
<dbReference type="InterPro" id="IPR016193">
    <property type="entry name" value="Cytidine_deaminase-like"/>
</dbReference>
<comment type="pathway">
    <text evidence="1 10">Purine metabolism; IMP biosynthesis via de novo pathway; IMP from 5-formamido-1-(5-phospho-D-ribosyl)imidazole-4-carboxamide: step 1/1.</text>
</comment>
<dbReference type="CDD" id="cd01421">
    <property type="entry name" value="IMPCH"/>
    <property type="match status" value="1"/>
</dbReference>
<dbReference type="PANTHER" id="PTHR11692">
    <property type="entry name" value="BIFUNCTIONAL PURINE BIOSYNTHESIS PROTEIN PURH"/>
    <property type="match status" value="1"/>
</dbReference>
<dbReference type="InterPro" id="IPR002695">
    <property type="entry name" value="PurH-like"/>
</dbReference>
<proteinExistence type="inferred from homology"/>
<evidence type="ECO:0000256" key="6">
    <source>
        <dbReference type="ARBA" id="ARBA00022801"/>
    </source>
</evidence>
<dbReference type="GO" id="GO:0005829">
    <property type="term" value="C:cytosol"/>
    <property type="evidence" value="ECO:0007669"/>
    <property type="project" value="TreeGrafter"/>
</dbReference>
<evidence type="ECO:0000256" key="3">
    <source>
        <dbReference type="ARBA" id="ARBA00007667"/>
    </source>
</evidence>
<reference evidence="13" key="1">
    <citation type="submission" date="2017-09" db="EMBL/GenBank/DDBJ databases">
        <authorList>
            <person name="Varghese N."/>
            <person name="Submissions S."/>
        </authorList>
    </citation>
    <scope>NUCLEOTIDE SEQUENCE [LARGE SCALE GENOMIC DNA]</scope>
    <source>
        <strain evidence="13">DSM 15103</strain>
    </source>
</reference>
<evidence type="ECO:0000256" key="9">
    <source>
        <dbReference type="ARBA" id="ARBA00050687"/>
    </source>
</evidence>
<keyword evidence="13" id="KW-1185">Reference proteome</keyword>
<organism evidence="12 13">
    <name type="scientific">Persephonella hydrogeniphila</name>
    <dbReference type="NCBI Taxonomy" id="198703"/>
    <lineage>
        <taxon>Bacteria</taxon>
        <taxon>Pseudomonadati</taxon>
        <taxon>Aquificota</taxon>
        <taxon>Aquificia</taxon>
        <taxon>Aquificales</taxon>
        <taxon>Hydrogenothermaceae</taxon>
        <taxon>Persephonella</taxon>
    </lineage>
</organism>
<feature type="domain" description="MGS-like" evidence="11">
    <location>
        <begin position="1"/>
        <end position="144"/>
    </location>
</feature>
<dbReference type="EMBL" id="OBEI01000008">
    <property type="protein sequence ID" value="SNZ09914.1"/>
    <property type="molecule type" value="Genomic_DNA"/>
</dbReference>
<dbReference type="FunFam" id="3.40.140.20:FF:000001">
    <property type="entry name" value="Bifunctional purine biosynthesis protein PurH"/>
    <property type="match status" value="1"/>
</dbReference>
<dbReference type="GO" id="GO:0006189">
    <property type="term" value="P:'de novo' IMP biosynthetic process"/>
    <property type="evidence" value="ECO:0007669"/>
    <property type="project" value="UniProtKB-UniRule"/>
</dbReference>
<protein>
    <recommendedName>
        <fullName evidence="10">Bifunctional purine biosynthesis protein PurH</fullName>
    </recommendedName>
    <domain>
        <recommendedName>
            <fullName evidence="10">Phosphoribosylaminoimidazolecarboxamide formyltransferase</fullName>
            <ecNumber evidence="10">2.1.2.3</ecNumber>
        </recommendedName>
        <alternativeName>
            <fullName evidence="10">AICAR transformylase</fullName>
        </alternativeName>
    </domain>
    <domain>
        <recommendedName>
            <fullName evidence="10">IMP cyclohydrolase</fullName>
            <ecNumber evidence="10">3.5.4.10</ecNumber>
        </recommendedName>
        <alternativeName>
            <fullName evidence="10">ATIC</fullName>
        </alternativeName>
        <alternativeName>
            <fullName evidence="10">IMP synthase</fullName>
        </alternativeName>
        <alternativeName>
            <fullName evidence="10">Inosinicase</fullName>
        </alternativeName>
    </domain>
</protein>
<evidence type="ECO:0000256" key="7">
    <source>
        <dbReference type="ARBA" id="ARBA00023268"/>
    </source>
</evidence>
<evidence type="ECO:0000313" key="12">
    <source>
        <dbReference type="EMBL" id="SNZ09914.1"/>
    </source>
</evidence>
<dbReference type="Gene3D" id="3.40.140.20">
    <property type="match status" value="2"/>
</dbReference>
<dbReference type="Proteomes" id="UP000219036">
    <property type="component" value="Unassembled WGS sequence"/>
</dbReference>
<dbReference type="EC" id="2.1.2.3" evidence="10"/>